<dbReference type="Proteomes" id="UP000569914">
    <property type="component" value="Unassembled WGS sequence"/>
</dbReference>
<feature type="chain" id="PRO_5031006234" evidence="1">
    <location>
        <begin position="20"/>
        <end position="131"/>
    </location>
</feature>
<evidence type="ECO:0000313" key="3">
    <source>
        <dbReference type="Proteomes" id="UP000569914"/>
    </source>
</evidence>
<sequence>MSIGAAAAIVVATATTAGAAADTPDNEWVYGGWWASVMWNDYENRDHGNDLDNVWIEDEWGDGYSAKLYVYRNGKLVDTAHAYNGDEASANDLGNVPNGGEVYWKSCLWNNGKPVLNDHGRPECRSGSFYE</sequence>
<proteinExistence type="predicted"/>
<comment type="caution">
    <text evidence="2">The sequence shown here is derived from an EMBL/GenBank/DDBJ whole genome shotgun (WGS) entry which is preliminary data.</text>
</comment>
<dbReference type="EMBL" id="JACCBU010000001">
    <property type="protein sequence ID" value="NYE70080.1"/>
    <property type="molecule type" value="Genomic_DNA"/>
</dbReference>
<keyword evidence="3" id="KW-1185">Reference proteome</keyword>
<evidence type="ECO:0000313" key="2">
    <source>
        <dbReference type="EMBL" id="NYE70080.1"/>
    </source>
</evidence>
<reference evidence="2 3" key="1">
    <citation type="submission" date="2020-07" db="EMBL/GenBank/DDBJ databases">
        <title>Sequencing the genomes of 1000 actinobacteria strains.</title>
        <authorList>
            <person name="Klenk H.-P."/>
        </authorList>
    </citation>
    <scope>NUCLEOTIDE SEQUENCE [LARGE SCALE GENOMIC DNA]</scope>
    <source>
        <strain evidence="2 3">DSM 22083</strain>
    </source>
</reference>
<evidence type="ECO:0000256" key="1">
    <source>
        <dbReference type="SAM" id="SignalP"/>
    </source>
</evidence>
<organism evidence="2 3">
    <name type="scientific">Microlunatus parietis</name>
    <dbReference type="NCBI Taxonomy" id="682979"/>
    <lineage>
        <taxon>Bacteria</taxon>
        <taxon>Bacillati</taxon>
        <taxon>Actinomycetota</taxon>
        <taxon>Actinomycetes</taxon>
        <taxon>Propionibacteriales</taxon>
        <taxon>Propionibacteriaceae</taxon>
        <taxon>Microlunatus</taxon>
    </lineage>
</organism>
<protein>
    <submittedName>
        <fullName evidence="2">Uncharacterized protein</fullName>
    </submittedName>
</protein>
<accession>A0A7Y9LAY9</accession>
<name>A0A7Y9LAY9_9ACTN</name>
<keyword evidence="1" id="KW-0732">Signal</keyword>
<feature type="signal peptide" evidence="1">
    <location>
        <begin position="1"/>
        <end position="19"/>
    </location>
</feature>
<dbReference type="AlphaFoldDB" id="A0A7Y9LAY9"/>
<gene>
    <name evidence="2" type="ORF">BKA15_001409</name>
</gene>